<evidence type="ECO:0000256" key="15">
    <source>
        <dbReference type="RuleBase" id="RU000618"/>
    </source>
</evidence>
<feature type="binding site" evidence="14">
    <location>
        <position position="314"/>
    </location>
    <ligand>
        <name>NAD(+)</name>
        <dbReference type="ChEBI" id="CHEBI:57540"/>
    </ligand>
</feature>
<dbReference type="Pfam" id="PF00533">
    <property type="entry name" value="BRCT"/>
    <property type="match status" value="1"/>
</dbReference>
<dbReference type="Gene3D" id="3.40.50.10190">
    <property type="entry name" value="BRCT domain"/>
    <property type="match status" value="1"/>
</dbReference>
<keyword evidence="11 14" id="KW-0234">DNA repair</keyword>
<dbReference type="PROSITE" id="PS01055">
    <property type="entry name" value="DNA_LIGASE_N1"/>
    <property type="match status" value="1"/>
</dbReference>
<dbReference type="GO" id="GO:0003911">
    <property type="term" value="F:DNA ligase (NAD+) activity"/>
    <property type="evidence" value="ECO:0007669"/>
    <property type="project" value="UniProtKB-UniRule"/>
</dbReference>
<dbReference type="InterPro" id="IPR036420">
    <property type="entry name" value="BRCT_dom_sf"/>
</dbReference>
<dbReference type="SUPFAM" id="SSF47781">
    <property type="entry name" value="RuvA domain 2-like"/>
    <property type="match status" value="1"/>
</dbReference>
<comment type="cofactor">
    <cofactor evidence="14">
        <name>Mg(2+)</name>
        <dbReference type="ChEBI" id="CHEBI:18420"/>
    </cofactor>
    <cofactor evidence="14">
        <name>Mn(2+)</name>
        <dbReference type="ChEBI" id="CHEBI:29035"/>
    </cofactor>
</comment>
<protein>
    <recommendedName>
        <fullName evidence="3 14">DNA ligase</fullName>
        <ecNumber evidence="2 14">6.5.1.2</ecNumber>
    </recommendedName>
    <alternativeName>
        <fullName evidence="14">Polydeoxyribonucleotide synthase [NAD(+)]</fullName>
    </alternativeName>
</protein>
<keyword evidence="5 14" id="KW-0235">DNA replication</keyword>
<feature type="binding site" evidence="14">
    <location>
        <position position="411"/>
    </location>
    <ligand>
        <name>Zn(2+)</name>
        <dbReference type="ChEBI" id="CHEBI:29105"/>
    </ligand>
</feature>
<dbReference type="NCBIfam" id="NF005932">
    <property type="entry name" value="PRK07956.1"/>
    <property type="match status" value="1"/>
</dbReference>
<evidence type="ECO:0000256" key="3">
    <source>
        <dbReference type="ARBA" id="ARBA00013308"/>
    </source>
</evidence>
<evidence type="ECO:0000256" key="2">
    <source>
        <dbReference type="ARBA" id="ARBA00012722"/>
    </source>
</evidence>
<dbReference type="PIRSF" id="PIRSF001604">
    <property type="entry name" value="LigA"/>
    <property type="match status" value="1"/>
</dbReference>
<dbReference type="PROSITE" id="PS50172">
    <property type="entry name" value="BRCT"/>
    <property type="match status" value="1"/>
</dbReference>
<dbReference type="PANTHER" id="PTHR23389:SF9">
    <property type="entry name" value="DNA LIGASE"/>
    <property type="match status" value="1"/>
</dbReference>
<reference evidence="17 18" key="1">
    <citation type="journal article" date="2015" name="Microbiome">
        <title>Genomic resolution of linkages in carbon, nitrogen, and sulfur cycling among widespread estuary sediment bacteria.</title>
        <authorList>
            <person name="Baker B.J."/>
            <person name="Lazar C.S."/>
            <person name="Teske A.P."/>
            <person name="Dick G.J."/>
        </authorList>
    </citation>
    <scope>NUCLEOTIDE SEQUENCE [LARGE SCALE GENOMIC DNA]</scope>
    <source>
        <strain evidence="17">DG_78</strain>
    </source>
</reference>
<keyword evidence="9 14" id="KW-0460">Magnesium</keyword>
<dbReference type="InterPro" id="IPR041663">
    <property type="entry name" value="DisA/LigA_HHH"/>
</dbReference>
<dbReference type="SMART" id="SM00532">
    <property type="entry name" value="LIGANc"/>
    <property type="match status" value="1"/>
</dbReference>
<keyword evidence="10 14" id="KW-0520">NAD</keyword>
<keyword evidence="4 14" id="KW-0436">Ligase</keyword>
<dbReference type="AlphaFoldDB" id="A0A0S7YGH6"/>
<dbReference type="PROSITE" id="PS01056">
    <property type="entry name" value="DNA_LIGASE_N2"/>
    <property type="match status" value="1"/>
</dbReference>
<evidence type="ECO:0000256" key="13">
    <source>
        <dbReference type="ARBA" id="ARBA00060881"/>
    </source>
</evidence>
<comment type="similarity">
    <text evidence="13 14">Belongs to the NAD-dependent DNA ligase family. LigA subfamily.</text>
</comment>
<dbReference type="InterPro" id="IPR003583">
    <property type="entry name" value="Hlx-hairpin-Hlx_DNA-bd_motif"/>
</dbReference>
<accession>A0A0S7YGH6</accession>
<dbReference type="SUPFAM" id="SSF56091">
    <property type="entry name" value="DNA ligase/mRNA capping enzyme, catalytic domain"/>
    <property type="match status" value="1"/>
</dbReference>
<dbReference type="Gene3D" id="2.40.50.140">
    <property type="entry name" value="Nucleic acid-binding proteins"/>
    <property type="match status" value="1"/>
</dbReference>
<dbReference type="InterPro" id="IPR001679">
    <property type="entry name" value="DNA_ligase"/>
</dbReference>
<dbReference type="InterPro" id="IPR004150">
    <property type="entry name" value="NAD_DNA_ligase_OB"/>
</dbReference>
<evidence type="ECO:0000256" key="11">
    <source>
        <dbReference type="ARBA" id="ARBA00023204"/>
    </source>
</evidence>
<proteinExistence type="inferred from homology"/>
<evidence type="ECO:0000256" key="9">
    <source>
        <dbReference type="ARBA" id="ARBA00022842"/>
    </source>
</evidence>
<feature type="binding site" evidence="14">
    <location>
        <begin position="34"/>
        <end position="38"/>
    </location>
    <ligand>
        <name>NAD(+)</name>
        <dbReference type="ChEBI" id="CHEBI:57540"/>
    </ligand>
</feature>
<dbReference type="InterPro" id="IPR010994">
    <property type="entry name" value="RuvA_2-like"/>
</dbReference>
<dbReference type="PATRIC" id="fig|1703772.3.peg.958"/>
<comment type="catalytic activity">
    <reaction evidence="12 14 15">
        <text>NAD(+) + (deoxyribonucleotide)n-3'-hydroxyl + 5'-phospho-(deoxyribonucleotide)m = (deoxyribonucleotide)n+m + AMP + beta-nicotinamide D-nucleotide.</text>
        <dbReference type="EC" id="6.5.1.2"/>
    </reaction>
</comment>
<feature type="binding site" evidence="14">
    <location>
        <position position="431"/>
    </location>
    <ligand>
        <name>Zn(2+)</name>
        <dbReference type="ChEBI" id="CHEBI:29105"/>
    </ligand>
</feature>
<evidence type="ECO:0000256" key="5">
    <source>
        <dbReference type="ARBA" id="ARBA00022705"/>
    </source>
</evidence>
<dbReference type="GO" id="GO:0005829">
    <property type="term" value="C:cytosol"/>
    <property type="evidence" value="ECO:0007669"/>
    <property type="project" value="TreeGrafter"/>
</dbReference>
<dbReference type="SMART" id="SM00278">
    <property type="entry name" value="HhH1"/>
    <property type="match status" value="3"/>
</dbReference>
<keyword evidence="17" id="KW-0223">Dioxygenase</keyword>
<dbReference type="EMBL" id="LJNI01000025">
    <property type="protein sequence ID" value="KPJ73858.1"/>
    <property type="molecule type" value="Genomic_DNA"/>
</dbReference>
<evidence type="ECO:0000256" key="6">
    <source>
        <dbReference type="ARBA" id="ARBA00022723"/>
    </source>
</evidence>
<dbReference type="InterPro" id="IPR012340">
    <property type="entry name" value="NA-bd_OB-fold"/>
</dbReference>
<dbReference type="InterPro" id="IPR033136">
    <property type="entry name" value="DNA_ligase_CS"/>
</dbReference>
<dbReference type="GO" id="GO:0051213">
    <property type="term" value="F:dioxygenase activity"/>
    <property type="evidence" value="ECO:0007669"/>
    <property type="project" value="UniProtKB-KW"/>
</dbReference>
<evidence type="ECO:0000313" key="18">
    <source>
        <dbReference type="Proteomes" id="UP000051012"/>
    </source>
</evidence>
<dbReference type="Pfam" id="PF01653">
    <property type="entry name" value="DNA_ligase_aden"/>
    <property type="match status" value="1"/>
</dbReference>
<feature type="binding site" evidence="14">
    <location>
        <begin position="83"/>
        <end position="84"/>
    </location>
    <ligand>
        <name>NAD(+)</name>
        <dbReference type="ChEBI" id="CHEBI:57540"/>
    </ligand>
</feature>
<dbReference type="CDD" id="cd00114">
    <property type="entry name" value="LIGANc"/>
    <property type="match status" value="1"/>
</dbReference>
<dbReference type="FunFam" id="3.30.470.30:FF:000001">
    <property type="entry name" value="DNA ligase"/>
    <property type="match status" value="1"/>
</dbReference>
<dbReference type="Pfam" id="PF12826">
    <property type="entry name" value="HHH_2"/>
    <property type="match status" value="1"/>
</dbReference>
<keyword evidence="17" id="KW-0560">Oxidoreductase</keyword>
<dbReference type="EC" id="6.5.1.2" evidence="2 14"/>
<name>A0A0S7YGH6_UNCT6</name>
<evidence type="ECO:0000256" key="8">
    <source>
        <dbReference type="ARBA" id="ARBA00022833"/>
    </source>
</evidence>
<evidence type="ECO:0000256" key="1">
    <source>
        <dbReference type="ARBA" id="ARBA00004067"/>
    </source>
</evidence>
<dbReference type="InterPro" id="IPR013839">
    <property type="entry name" value="DNAligase_adenylation"/>
</dbReference>
<feature type="binding site" evidence="14">
    <location>
        <position position="408"/>
    </location>
    <ligand>
        <name>Zn(2+)</name>
        <dbReference type="ChEBI" id="CHEBI:29105"/>
    </ligand>
</feature>
<dbReference type="SUPFAM" id="SSF52113">
    <property type="entry name" value="BRCT domain"/>
    <property type="match status" value="1"/>
</dbReference>
<dbReference type="GO" id="GO:0006260">
    <property type="term" value="P:DNA replication"/>
    <property type="evidence" value="ECO:0007669"/>
    <property type="project" value="UniProtKB-KW"/>
</dbReference>
<comment type="caution">
    <text evidence="14">Lacks conserved residue(s) required for the propagation of feature annotation.</text>
</comment>
<dbReference type="Gene3D" id="1.10.287.610">
    <property type="entry name" value="Helix hairpin bin"/>
    <property type="match status" value="1"/>
</dbReference>
<feature type="binding site" evidence="14">
    <location>
        <position position="174"/>
    </location>
    <ligand>
        <name>NAD(+)</name>
        <dbReference type="ChEBI" id="CHEBI:57540"/>
    </ligand>
</feature>
<evidence type="ECO:0000256" key="12">
    <source>
        <dbReference type="ARBA" id="ARBA00034005"/>
    </source>
</evidence>
<sequence length="671" mass="76243">MTLSEAKKQIGRLRQQINKHNYLYYVLNKPIISDYEYDKLYAELKELEQQFPQLITPDSPTQRIGGAPLKEFKAVEHHIKMLSLDNTYSESEVREFDKRVKKALAKTVRYEVTLKVDGVAVALHYRNGKFVLGATRGDGFHGDDITQNLKTIKTIPLQLLTDDRELMNIEVRGEVFLAKQWFIKLNKDREEKGEPIFANPRNAAAGTLKLLDSKEVVKRGLDIFVHTIPQQPGPQYQSHSTTLEKLGTCGFKIIPFMTLCANIEEVIHAIKEWQHKREKLDYEVDGLVIKVDDFRNRRTLGNTIKSPRWAIAYKYPAKQAITQLTDIRLQVGRTGRVTPVAILEPVFLSGSTISRATLHNEDEIKRKDIRISDYVIIEKGGEVIPKVVGVVKNRRNGQEKKFRFPRVCPICGEQIYRLADEADWRCVNSSCPAQVKKSILHFASRQAMDIEGLGQVLVDKLVDTHLVKGFDDIYKLDKKTLASLERMAEKSADNLIHALGESKKRDFTNVLYALGIPNIGIKASHLLIKELKSVDNIIKADSERLSKIQGIGSIVAESIINYFKSKKNLQLITNLKKHGLQFRTEERSTTQPLQGKTFVFTGELTSMTRNEAQESVRTLGGHSSSSVLKKTDFIVVGKAPGSKYEQAKKLGIRIITEQEFLTLIKKRVKRR</sequence>
<dbReference type="Pfam" id="PF03119">
    <property type="entry name" value="DNA_ligase_ZBD"/>
    <property type="match status" value="1"/>
</dbReference>
<evidence type="ECO:0000313" key="17">
    <source>
        <dbReference type="EMBL" id="KPJ73858.1"/>
    </source>
</evidence>
<evidence type="ECO:0000256" key="10">
    <source>
        <dbReference type="ARBA" id="ARBA00023027"/>
    </source>
</evidence>
<dbReference type="InterPro" id="IPR013840">
    <property type="entry name" value="DNAligase_N"/>
</dbReference>
<dbReference type="GO" id="GO:0046872">
    <property type="term" value="F:metal ion binding"/>
    <property type="evidence" value="ECO:0007669"/>
    <property type="project" value="UniProtKB-KW"/>
</dbReference>
<feature type="binding site" evidence="14">
    <location>
        <position position="136"/>
    </location>
    <ligand>
        <name>NAD(+)</name>
        <dbReference type="ChEBI" id="CHEBI:57540"/>
    </ligand>
</feature>
<feature type="domain" description="BRCT" evidence="16">
    <location>
        <begin position="588"/>
        <end position="667"/>
    </location>
</feature>
<dbReference type="Gene3D" id="3.30.470.30">
    <property type="entry name" value="DNA ligase/mRNA capping enzyme"/>
    <property type="match status" value="1"/>
</dbReference>
<dbReference type="HAMAP" id="MF_01588">
    <property type="entry name" value="DNA_ligase_A"/>
    <property type="match status" value="1"/>
</dbReference>
<dbReference type="InterPro" id="IPR004149">
    <property type="entry name" value="Znf_DNAligase_C4"/>
</dbReference>
<feature type="active site" description="N6-AMP-lysine intermediate" evidence="14">
    <location>
        <position position="115"/>
    </location>
</feature>
<evidence type="ECO:0000256" key="7">
    <source>
        <dbReference type="ARBA" id="ARBA00022763"/>
    </source>
</evidence>
<dbReference type="NCBIfam" id="TIGR00575">
    <property type="entry name" value="dnlj"/>
    <property type="match status" value="1"/>
</dbReference>
<dbReference type="Pfam" id="PF22745">
    <property type="entry name" value="Nlig-Ia"/>
    <property type="match status" value="1"/>
</dbReference>
<dbReference type="GO" id="GO:0003677">
    <property type="term" value="F:DNA binding"/>
    <property type="evidence" value="ECO:0007669"/>
    <property type="project" value="InterPro"/>
</dbReference>
<gene>
    <name evidence="14" type="primary">ligA</name>
    <name evidence="17" type="ORF">AMJ52_02910</name>
</gene>
<dbReference type="PANTHER" id="PTHR23389">
    <property type="entry name" value="CHROMOSOME TRANSMISSION FIDELITY FACTOR 18"/>
    <property type="match status" value="1"/>
</dbReference>
<dbReference type="Gene3D" id="1.10.150.20">
    <property type="entry name" value="5' to 3' exonuclease, C-terminal subdomain"/>
    <property type="match status" value="2"/>
</dbReference>
<evidence type="ECO:0000259" key="16">
    <source>
        <dbReference type="PROSITE" id="PS50172"/>
    </source>
</evidence>
<keyword evidence="8 14" id="KW-0862">Zinc</keyword>
<dbReference type="Pfam" id="PF14520">
    <property type="entry name" value="HHH_5"/>
    <property type="match status" value="1"/>
</dbReference>
<dbReference type="CDD" id="cd17748">
    <property type="entry name" value="BRCT_DNA_ligase_like"/>
    <property type="match status" value="1"/>
</dbReference>
<feature type="binding site" evidence="14">
    <location>
        <position position="290"/>
    </location>
    <ligand>
        <name>NAD(+)</name>
        <dbReference type="ChEBI" id="CHEBI:57540"/>
    </ligand>
</feature>
<comment type="function">
    <text evidence="1 14">DNA ligase that catalyzes the formation of phosphodiester linkages between 5'-phosphoryl and 3'-hydroxyl groups in double-stranded DNA using NAD as a coenzyme and as the energy source for the reaction. It is essential for DNA replication and repair of damaged DNA.</text>
</comment>
<keyword evidence="14" id="KW-0464">Manganese</keyword>
<dbReference type="SUPFAM" id="SSF50249">
    <property type="entry name" value="Nucleic acid-binding proteins"/>
    <property type="match status" value="1"/>
</dbReference>
<dbReference type="FunFam" id="1.10.287.610:FF:000002">
    <property type="entry name" value="DNA ligase"/>
    <property type="match status" value="1"/>
</dbReference>
<dbReference type="FunFam" id="2.40.50.140:FF:000012">
    <property type="entry name" value="DNA ligase"/>
    <property type="match status" value="1"/>
</dbReference>
<dbReference type="InterPro" id="IPR018239">
    <property type="entry name" value="DNA_ligase_AS"/>
</dbReference>
<dbReference type="Proteomes" id="UP000051012">
    <property type="component" value="Unassembled WGS sequence"/>
</dbReference>
<dbReference type="Pfam" id="PF03120">
    <property type="entry name" value="OB_DNA_ligase"/>
    <property type="match status" value="1"/>
</dbReference>
<evidence type="ECO:0000256" key="4">
    <source>
        <dbReference type="ARBA" id="ARBA00022598"/>
    </source>
</evidence>
<dbReference type="GO" id="GO:0006281">
    <property type="term" value="P:DNA repair"/>
    <property type="evidence" value="ECO:0007669"/>
    <property type="project" value="UniProtKB-KW"/>
</dbReference>
<dbReference type="FunFam" id="1.10.150.20:FF:000007">
    <property type="entry name" value="DNA ligase"/>
    <property type="match status" value="1"/>
</dbReference>
<dbReference type="InterPro" id="IPR001357">
    <property type="entry name" value="BRCT_dom"/>
</dbReference>
<organism evidence="17 18">
    <name type="scientific">candidate division TA06 bacterium DG_78</name>
    <dbReference type="NCBI Taxonomy" id="1703772"/>
    <lineage>
        <taxon>Bacteria</taxon>
        <taxon>Bacteria division TA06</taxon>
    </lineage>
</organism>
<keyword evidence="7 14" id="KW-0227">DNA damage</keyword>
<dbReference type="SMART" id="SM00292">
    <property type="entry name" value="BRCT"/>
    <property type="match status" value="1"/>
</dbReference>
<dbReference type="Gene3D" id="6.20.10.30">
    <property type="match status" value="1"/>
</dbReference>
<evidence type="ECO:0000256" key="14">
    <source>
        <dbReference type="HAMAP-Rule" id="MF_01588"/>
    </source>
</evidence>
<comment type="caution">
    <text evidence="17">The sequence shown here is derived from an EMBL/GenBank/DDBJ whole genome shotgun (WGS) entry which is preliminary data.</text>
</comment>
<keyword evidence="6 14" id="KW-0479">Metal-binding</keyword>